<gene>
    <name evidence="1" type="ORF">CHS0354_033587</name>
</gene>
<reference evidence="1" key="3">
    <citation type="submission" date="2023-05" db="EMBL/GenBank/DDBJ databases">
        <authorList>
            <person name="Smith C.H."/>
        </authorList>
    </citation>
    <scope>NUCLEOTIDE SEQUENCE</scope>
    <source>
        <strain evidence="1">CHS0354</strain>
        <tissue evidence="1">Mantle</tissue>
    </source>
</reference>
<dbReference type="EMBL" id="JAEAOA010001967">
    <property type="protein sequence ID" value="KAK3601453.1"/>
    <property type="molecule type" value="Genomic_DNA"/>
</dbReference>
<keyword evidence="2" id="KW-1185">Reference proteome</keyword>
<dbReference type="Proteomes" id="UP001195483">
    <property type="component" value="Unassembled WGS sequence"/>
</dbReference>
<accession>A0AAE0W470</accession>
<feature type="non-terminal residue" evidence="1">
    <location>
        <position position="57"/>
    </location>
</feature>
<dbReference type="AlphaFoldDB" id="A0AAE0W470"/>
<reference evidence="1" key="2">
    <citation type="journal article" date="2021" name="Genome Biol. Evol.">
        <title>Developing a high-quality reference genome for a parasitic bivalve with doubly uniparental inheritance (Bivalvia: Unionida).</title>
        <authorList>
            <person name="Smith C.H."/>
        </authorList>
    </citation>
    <scope>NUCLEOTIDE SEQUENCE</scope>
    <source>
        <strain evidence="1">CHS0354</strain>
        <tissue evidence="1">Mantle</tissue>
    </source>
</reference>
<proteinExistence type="predicted"/>
<evidence type="ECO:0000313" key="2">
    <source>
        <dbReference type="Proteomes" id="UP001195483"/>
    </source>
</evidence>
<evidence type="ECO:0000313" key="1">
    <source>
        <dbReference type="EMBL" id="KAK3601453.1"/>
    </source>
</evidence>
<reference evidence="1" key="1">
    <citation type="journal article" date="2021" name="Genome Biol. Evol.">
        <title>A High-Quality Reference Genome for a Parasitic Bivalve with Doubly Uniparental Inheritance (Bivalvia: Unionida).</title>
        <authorList>
            <person name="Smith C.H."/>
        </authorList>
    </citation>
    <scope>NUCLEOTIDE SEQUENCE</scope>
    <source>
        <strain evidence="1">CHS0354</strain>
    </source>
</reference>
<sequence>MTLCFEALIQCRNCLLARCSRKLQFPCFPLSTHTASNILQRRPGTKLLRYQEHALEE</sequence>
<protein>
    <submittedName>
        <fullName evidence="1">Uncharacterized protein</fullName>
    </submittedName>
</protein>
<name>A0AAE0W470_9BIVA</name>
<organism evidence="1 2">
    <name type="scientific">Potamilus streckersoni</name>
    <dbReference type="NCBI Taxonomy" id="2493646"/>
    <lineage>
        <taxon>Eukaryota</taxon>
        <taxon>Metazoa</taxon>
        <taxon>Spiralia</taxon>
        <taxon>Lophotrochozoa</taxon>
        <taxon>Mollusca</taxon>
        <taxon>Bivalvia</taxon>
        <taxon>Autobranchia</taxon>
        <taxon>Heteroconchia</taxon>
        <taxon>Palaeoheterodonta</taxon>
        <taxon>Unionida</taxon>
        <taxon>Unionoidea</taxon>
        <taxon>Unionidae</taxon>
        <taxon>Ambleminae</taxon>
        <taxon>Lampsilini</taxon>
        <taxon>Potamilus</taxon>
    </lineage>
</organism>
<comment type="caution">
    <text evidence="1">The sequence shown here is derived from an EMBL/GenBank/DDBJ whole genome shotgun (WGS) entry which is preliminary data.</text>
</comment>